<evidence type="ECO:0000256" key="1">
    <source>
        <dbReference type="SAM" id="MobiDB-lite"/>
    </source>
</evidence>
<name>A0A9R1WI27_LACSA</name>
<reference evidence="2 3" key="1">
    <citation type="journal article" date="2017" name="Nat. Commun.">
        <title>Genome assembly with in vitro proximity ligation data and whole-genome triplication in lettuce.</title>
        <authorList>
            <person name="Reyes-Chin-Wo S."/>
            <person name="Wang Z."/>
            <person name="Yang X."/>
            <person name="Kozik A."/>
            <person name="Arikit S."/>
            <person name="Song C."/>
            <person name="Xia L."/>
            <person name="Froenicke L."/>
            <person name="Lavelle D.O."/>
            <person name="Truco M.J."/>
            <person name="Xia R."/>
            <person name="Zhu S."/>
            <person name="Xu C."/>
            <person name="Xu H."/>
            <person name="Xu X."/>
            <person name="Cox K."/>
            <person name="Korf I."/>
            <person name="Meyers B.C."/>
            <person name="Michelmore R.W."/>
        </authorList>
    </citation>
    <scope>NUCLEOTIDE SEQUENCE [LARGE SCALE GENOMIC DNA]</scope>
    <source>
        <strain evidence="3">cv. Salinas</strain>
        <tissue evidence="2">Seedlings</tissue>
    </source>
</reference>
<organism evidence="2 3">
    <name type="scientific">Lactuca sativa</name>
    <name type="common">Garden lettuce</name>
    <dbReference type="NCBI Taxonomy" id="4236"/>
    <lineage>
        <taxon>Eukaryota</taxon>
        <taxon>Viridiplantae</taxon>
        <taxon>Streptophyta</taxon>
        <taxon>Embryophyta</taxon>
        <taxon>Tracheophyta</taxon>
        <taxon>Spermatophyta</taxon>
        <taxon>Magnoliopsida</taxon>
        <taxon>eudicotyledons</taxon>
        <taxon>Gunneridae</taxon>
        <taxon>Pentapetalae</taxon>
        <taxon>asterids</taxon>
        <taxon>campanulids</taxon>
        <taxon>Asterales</taxon>
        <taxon>Asteraceae</taxon>
        <taxon>Cichorioideae</taxon>
        <taxon>Cichorieae</taxon>
        <taxon>Lactucinae</taxon>
        <taxon>Lactuca</taxon>
    </lineage>
</organism>
<feature type="region of interest" description="Disordered" evidence="1">
    <location>
        <begin position="1"/>
        <end position="29"/>
    </location>
</feature>
<feature type="compositionally biased region" description="Polar residues" evidence="1">
    <location>
        <begin position="9"/>
        <end position="29"/>
    </location>
</feature>
<protein>
    <submittedName>
        <fullName evidence="2">Uncharacterized protein</fullName>
    </submittedName>
</protein>
<dbReference type="Proteomes" id="UP000235145">
    <property type="component" value="Unassembled WGS sequence"/>
</dbReference>
<sequence length="188" mass="21542">MVPRLDSPSPEQTHRVQGSLQQTHRVQGNLQQTHRILTPRARFTRKVSNFTCMQGSTSSNQATRRFWDKGTLKQAQRLMLSALMAPIQPRSKVTTSNLTSKPEMDPNQAKESPKQPPWMTHRLAESSLRLAESGHLFTLSTRDSTRRVTFPTRRFQTSIYTLHPRSLALELGMLQILDRFLTSNKFQA</sequence>
<comment type="caution">
    <text evidence="2">The sequence shown here is derived from an EMBL/GenBank/DDBJ whole genome shotgun (WGS) entry which is preliminary data.</text>
</comment>
<dbReference type="EMBL" id="NBSK02000002">
    <property type="protein sequence ID" value="KAJ0224133.1"/>
    <property type="molecule type" value="Genomic_DNA"/>
</dbReference>
<accession>A0A9R1WI27</accession>
<proteinExistence type="predicted"/>
<evidence type="ECO:0000313" key="2">
    <source>
        <dbReference type="EMBL" id="KAJ0224133.1"/>
    </source>
</evidence>
<gene>
    <name evidence="2" type="ORF">LSAT_V11C200088490</name>
</gene>
<dbReference type="AlphaFoldDB" id="A0A9R1WI27"/>
<evidence type="ECO:0000313" key="3">
    <source>
        <dbReference type="Proteomes" id="UP000235145"/>
    </source>
</evidence>
<keyword evidence="3" id="KW-1185">Reference proteome</keyword>
<feature type="compositionally biased region" description="Polar residues" evidence="1">
    <location>
        <begin position="91"/>
        <end position="100"/>
    </location>
</feature>
<feature type="region of interest" description="Disordered" evidence="1">
    <location>
        <begin position="89"/>
        <end position="117"/>
    </location>
</feature>